<accession>A0AAD6URV4</accession>
<evidence type="ECO:0000313" key="1">
    <source>
        <dbReference type="EMBL" id="KAJ7193261.1"/>
    </source>
</evidence>
<dbReference type="AlphaFoldDB" id="A0AAD6URV4"/>
<gene>
    <name evidence="1" type="ORF">GGX14DRAFT_577444</name>
</gene>
<comment type="caution">
    <text evidence="1">The sequence shown here is derived from an EMBL/GenBank/DDBJ whole genome shotgun (WGS) entry which is preliminary data.</text>
</comment>
<protein>
    <submittedName>
        <fullName evidence="1">Uncharacterized protein</fullName>
    </submittedName>
</protein>
<name>A0AAD6URV4_9AGAR</name>
<reference evidence="1" key="1">
    <citation type="submission" date="2023-03" db="EMBL/GenBank/DDBJ databases">
        <title>Massive genome expansion in bonnet fungi (Mycena s.s.) driven by repeated elements and novel gene families across ecological guilds.</title>
        <authorList>
            <consortium name="Lawrence Berkeley National Laboratory"/>
            <person name="Harder C.B."/>
            <person name="Miyauchi S."/>
            <person name="Viragh M."/>
            <person name="Kuo A."/>
            <person name="Thoen E."/>
            <person name="Andreopoulos B."/>
            <person name="Lu D."/>
            <person name="Skrede I."/>
            <person name="Drula E."/>
            <person name="Henrissat B."/>
            <person name="Morin E."/>
            <person name="Kohler A."/>
            <person name="Barry K."/>
            <person name="LaButti K."/>
            <person name="Morin E."/>
            <person name="Salamov A."/>
            <person name="Lipzen A."/>
            <person name="Mereny Z."/>
            <person name="Hegedus B."/>
            <person name="Baldrian P."/>
            <person name="Stursova M."/>
            <person name="Weitz H."/>
            <person name="Taylor A."/>
            <person name="Grigoriev I.V."/>
            <person name="Nagy L.G."/>
            <person name="Martin F."/>
            <person name="Kauserud H."/>
        </authorList>
    </citation>
    <scope>NUCLEOTIDE SEQUENCE</scope>
    <source>
        <strain evidence="1">9144</strain>
    </source>
</reference>
<sequence>MIFSTTSAAREAIAAGYMSPSAAAAYPSTVRCCKFGHAATMRMWSGVPAALSSVSITSSCTSAANAALLERAPQQVRDQLALERDASVEAAEDGGMPVLVDAREGTSRLCGASLAPARRRCARGWRDLETRHARDLTREQRVPPSGILIAGAFKRAVLHSSSYR</sequence>
<dbReference type="Proteomes" id="UP001219525">
    <property type="component" value="Unassembled WGS sequence"/>
</dbReference>
<evidence type="ECO:0000313" key="2">
    <source>
        <dbReference type="Proteomes" id="UP001219525"/>
    </source>
</evidence>
<organism evidence="1 2">
    <name type="scientific">Mycena pura</name>
    <dbReference type="NCBI Taxonomy" id="153505"/>
    <lineage>
        <taxon>Eukaryota</taxon>
        <taxon>Fungi</taxon>
        <taxon>Dikarya</taxon>
        <taxon>Basidiomycota</taxon>
        <taxon>Agaricomycotina</taxon>
        <taxon>Agaricomycetes</taxon>
        <taxon>Agaricomycetidae</taxon>
        <taxon>Agaricales</taxon>
        <taxon>Marasmiineae</taxon>
        <taxon>Mycenaceae</taxon>
        <taxon>Mycena</taxon>
    </lineage>
</organism>
<keyword evidence="2" id="KW-1185">Reference proteome</keyword>
<proteinExistence type="predicted"/>
<dbReference type="EMBL" id="JARJCW010000110">
    <property type="protein sequence ID" value="KAJ7193261.1"/>
    <property type="molecule type" value="Genomic_DNA"/>
</dbReference>